<dbReference type="SUPFAM" id="SSF81901">
    <property type="entry name" value="HCP-like"/>
    <property type="match status" value="1"/>
</dbReference>
<dbReference type="SMART" id="SM00671">
    <property type="entry name" value="SEL1"/>
    <property type="match status" value="2"/>
</dbReference>
<dbReference type="EMBL" id="MDTU01000001">
    <property type="protein sequence ID" value="ODN43987.1"/>
    <property type="molecule type" value="Genomic_DNA"/>
</dbReference>
<accession>A0ABX3A6X0</accession>
<gene>
    <name evidence="1" type="ORF">BGC07_02820</name>
</gene>
<dbReference type="InterPro" id="IPR006597">
    <property type="entry name" value="Sel1-like"/>
</dbReference>
<protein>
    <recommendedName>
        <fullName evidence="3">Sel1 repeat family protein</fullName>
    </recommendedName>
</protein>
<reference evidence="1 2" key="1">
    <citation type="submission" date="2016-08" db="EMBL/GenBank/DDBJ databases">
        <title>Draft genome sequence of Candidatus Piscirickettsia litoralis, from seawater.</title>
        <authorList>
            <person name="Wan X."/>
            <person name="Lee A.J."/>
            <person name="Hou S."/>
            <person name="Donachie S.P."/>
        </authorList>
    </citation>
    <scope>NUCLEOTIDE SEQUENCE [LARGE SCALE GENOMIC DNA]</scope>
    <source>
        <strain evidence="1 2">Y2</strain>
    </source>
</reference>
<dbReference type="InterPro" id="IPR050767">
    <property type="entry name" value="Sel1_AlgK"/>
</dbReference>
<proteinExistence type="predicted"/>
<organism evidence="1 2">
    <name type="scientific">Piscirickettsia litoralis</name>
    <dbReference type="NCBI Taxonomy" id="1891921"/>
    <lineage>
        <taxon>Bacteria</taxon>
        <taxon>Pseudomonadati</taxon>
        <taxon>Pseudomonadota</taxon>
        <taxon>Gammaproteobacteria</taxon>
        <taxon>Thiotrichales</taxon>
        <taxon>Piscirickettsiaceae</taxon>
        <taxon>Piscirickettsia</taxon>
    </lineage>
</organism>
<sequence>MSALLAGCSTMKPATVVNLTSQQKKIIAKEKVNNASTAITLNLAKNSNNRDQGPYIRTFKYMAPVYQAKKPSSTISNIRLAATAGNPTAELQLGTLYHDGYWLKKSKEKAFFWLHKAALNQVAIAQYRVGLAYLNGEGIKQSTTTAFAWFQLAANHQLTRSGQQVDQLISSFSPKQLQDAAAAISQIKDEITGLKKQKTRQQRHLHALNQKSSGII</sequence>
<evidence type="ECO:0000313" key="1">
    <source>
        <dbReference type="EMBL" id="ODN43987.1"/>
    </source>
</evidence>
<dbReference type="InterPro" id="IPR011990">
    <property type="entry name" value="TPR-like_helical_dom_sf"/>
</dbReference>
<dbReference type="PANTHER" id="PTHR11102">
    <property type="entry name" value="SEL-1-LIKE PROTEIN"/>
    <property type="match status" value="1"/>
</dbReference>
<dbReference type="Pfam" id="PF08238">
    <property type="entry name" value="Sel1"/>
    <property type="match status" value="2"/>
</dbReference>
<keyword evidence="2" id="KW-1185">Reference proteome</keyword>
<name>A0ABX3A6X0_9GAMM</name>
<evidence type="ECO:0008006" key="3">
    <source>
        <dbReference type="Google" id="ProtNLM"/>
    </source>
</evidence>
<dbReference type="Gene3D" id="1.25.40.10">
    <property type="entry name" value="Tetratricopeptide repeat domain"/>
    <property type="match status" value="1"/>
</dbReference>
<comment type="caution">
    <text evidence="1">The sequence shown here is derived from an EMBL/GenBank/DDBJ whole genome shotgun (WGS) entry which is preliminary data.</text>
</comment>
<dbReference type="PANTHER" id="PTHR11102:SF160">
    <property type="entry name" value="ERAD-ASSOCIATED E3 UBIQUITIN-PROTEIN LIGASE COMPONENT HRD3"/>
    <property type="match status" value="1"/>
</dbReference>
<dbReference type="Proteomes" id="UP000094329">
    <property type="component" value="Unassembled WGS sequence"/>
</dbReference>
<evidence type="ECO:0000313" key="2">
    <source>
        <dbReference type="Proteomes" id="UP000094329"/>
    </source>
</evidence>